<sequence>MADQDIFGFLDLPPELRNKIYYLVLGEPQTSSEPYGPTTCTALAPPALTRTNRQIRKETLGLYYSQNRFSFKLPFPGGPDAFERWCAVMGPHLQLITRGITFMHDGNVSPRHYPAMTFGYKIGFELCSDRAEDDPRRVGDSTLDVNSSYDISLACYNTMLSQAGPHFWLVGRKAAFDKVVEALCSVAPLCLQVNSRIYMVWRLPFISRQALVALT</sequence>
<protein>
    <recommendedName>
        <fullName evidence="3">F-box domain-containing protein</fullName>
    </recommendedName>
</protein>
<dbReference type="EMBL" id="JAQQWI010000024">
    <property type="protein sequence ID" value="KAK7994363.1"/>
    <property type="molecule type" value="Genomic_DNA"/>
</dbReference>
<proteinExistence type="predicted"/>
<gene>
    <name evidence="1" type="ORF">PG991_015951</name>
</gene>
<evidence type="ECO:0000313" key="1">
    <source>
        <dbReference type="EMBL" id="KAK7994363.1"/>
    </source>
</evidence>
<reference evidence="1 2" key="1">
    <citation type="submission" date="2023-01" db="EMBL/GenBank/DDBJ databases">
        <title>Analysis of 21 Apiospora genomes using comparative genomics revels a genus with tremendous synthesis potential of carbohydrate active enzymes and secondary metabolites.</title>
        <authorList>
            <person name="Sorensen T."/>
        </authorList>
    </citation>
    <scope>NUCLEOTIDE SEQUENCE [LARGE SCALE GENOMIC DNA]</scope>
    <source>
        <strain evidence="1 2">CBS 20057</strain>
    </source>
</reference>
<evidence type="ECO:0008006" key="3">
    <source>
        <dbReference type="Google" id="ProtNLM"/>
    </source>
</evidence>
<name>A0ABR1R124_9PEZI</name>
<dbReference type="InterPro" id="IPR038883">
    <property type="entry name" value="AN11006-like"/>
</dbReference>
<dbReference type="PANTHER" id="PTHR42085:SF2">
    <property type="entry name" value="F-BOX DOMAIN-CONTAINING PROTEIN"/>
    <property type="match status" value="1"/>
</dbReference>
<accession>A0ABR1R124</accession>
<comment type="caution">
    <text evidence="1">The sequence shown here is derived from an EMBL/GenBank/DDBJ whole genome shotgun (WGS) entry which is preliminary data.</text>
</comment>
<keyword evidence="2" id="KW-1185">Reference proteome</keyword>
<evidence type="ECO:0000313" key="2">
    <source>
        <dbReference type="Proteomes" id="UP001396898"/>
    </source>
</evidence>
<dbReference type="PANTHER" id="PTHR42085">
    <property type="entry name" value="F-BOX DOMAIN-CONTAINING PROTEIN"/>
    <property type="match status" value="1"/>
</dbReference>
<dbReference type="Proteomes" id="UP001396898">
    <property type="component" value="Unassembled WGS sequence"/>
</dbReference>
<organism evidence="1 2">
    <name type="scientific">Apiospora marii</name>
    <dbReference type="NCBI Taxonomy" id="335849"/>
    <lineage>
        <taxon>Eukaryota</taxon>
        <taxon>Fungi</taxon>
        <taxon>Dikarya</taxon>
        <taxon>Ascomycota</taxon>
        <taxon>Pezizomycotina</taxon>
        <taxon>Sordariomycetes</taxon>
        <taxon>Xylariomycetidae</taxon>
        <taxon>Amphisphaeriales</taxon>
        <taxon>Apiosporaceae</taxon>
        <taxon>Apiospora</taxon>
    </lineage>
</organism>